<dbReference type="Pfam" id="PF07686">
    <property type="entry name" value="V-set"/>
    <property type="match status" value="1"/>
</dbReference>
<evidence type="ECO:0000256" key="4">
    <source>
        <dbReference type="SAM" id="MobiDB-lite"/>
    </source>
</evidence>
<organism evidence="7 8">
    <name type="scientific">Perca fluviatilis</name>
    <name type="common">European perch</name>
    <dbReference type="NCBI Taxonomy" id="8168"/>
    <lineage>
        <taxon>Eukaryota</taxon>
        <taxon>Metazoa</taxon>
        <taxon>Chordata</taxon>
        <taxon>Craniata</taxon>
        <taxon>Vertebrata</taxon>
        <taxon>Euteleostomi</taxon>
        <taxon>Actinopterygii</taxon>
        <taxon>Neopterygii</taxon>
        <taxon>Teleostei</taxon>
        <taxon>Neoteleostei</taxon>
        <taxon>Acanthomorphata</taxon>
        <taxon>Eupercaria</taxon>
        <taxon>Perciformes</taxon>
        <taxon>Percoidei</taxon>
        <taxon>Percidae</taxon>
        <taxon>Percinae</taxon>
        <taxon>Perca</taxon>
    </lineage>
</organism>
<comment type="caution">
    <text evidence="7">The sequence shown here is derived from an EMBL/GenBank/DDBJ whole genome shotgun (WGS) entry which is preliminary data.</text>
</comment>
<dbReference type="EMBL" id="VHII01000014">
    <property type="protein sequence ID" value="KAF1381095.1"/>
    <property type="molecule type" value="Genomic_DNA"/>
</dbReference>
<accession>A0A6A5EQH6</accession>
<dbReference type="InterPro" id="IPR013783">
    <property type="entry name" value="Ig-like_fold"/>
</dbReference>
<dbReference type="SMART" id="SM00406">
    <property type="entry name" value="IGv"/>
    <property type="match status" value="1"/>
</dbReference>
<dbReference type="GO" id="GO:0001817">
    <property type="term" value="P:regulation of cytokine production"/>
    <property type="evidence" value="ECO:0007669"/>
    <property type="project" value="TreeGrafter"/>
</dbReference>
<evidence type="ECO:0000259" key="6">
    <source>
        <dbReference type="PROSITE" id="PS50835"/>
    </source>
</evidence>
<dbReference type="Gene3D" id="2.60.40.10">
    <property type="entry name" value="Immunoglobulins"/>
    <property type="match status" value="1"/>
</dbReference>
<dbReference type="Proteomes" id="UP000465112">
    <property type="component" value="Chromosome 14"/>
</dbReference>
<dbReference type="PROSITE" id="PS50835">
    <property type="entry name" value="IG_LIKE"/>
    <property type="match status" value="1"/>
</dbReference>
<evidence type="ECO:0000256" key="3">
    <source>
        <dbReference type="ARBA" id="ARBA00023319"/>
    </source>
</evidence>
<dbReference type="PANTHER" id="PTHR24100">
    <property type="entry name" value="BUTYROPHILIN"/>
    <property type="match status" value="1"/>
</dbReference>
<feature type="region of interest" description="Disordered" evidence="4">
    <location>
        <begin position="212"/>
        <end position="254"/>
    </location>
</feature>
<evidence type="ECO:0000256" key="1">
    <source>
        <dbReference type="ARBA" id="ARBA00004370"/>
    </source>
</evidence>
<evidence type="ECO:0000313" key="7">
    <source>
        <dbReference type="EMBL" id="KAF1381095.1"/>
    </source>
</evidence>
<keyword evidence="8" id="KW-1185">Reference proteome</keyword>
<gene>
    <name evidence="7" type="ORF">PFLUV_G00170950</name>
</gene>
<dbReference type="InterPro" id="IPR007110">
    <property type="entry name" value="Ig-like_dom"/>
</dbReference>
<dbReference type="AlphaFoldDB" id="A0A6A5EQH6"/>
<evidence type="ECO:0000313" key="8">
    <source>
        <dbReference type="Proteomes" id="UP000465112"/>
    </source>
</evidence>
<sequence length="266" mass="29203">MTRCPESSTAPTGGYTKETGYYSSLLKDLPVVTVHPGDNVILPCWAADSFIIAAEWSRPDLEQEYVLFYRDGHLDPTYQHPSFKDRVELVDRHLKDGDVSLILKNVSSIDTGTYECRVEPGGSRRRKRAIIDSEPIRIVRLQVTEPGSDDRNLSPLGLYNGLAAGVLVLVAAAVGGVLMFKRCKKRPGEPAADEGSGDLTTHREFYTGQLTVLPGPGTRSLDGPPPPSPSRPDLSVLGPPPYCGPGTTDPFVPPYRRTRFYIYTDE</sequence>
<keyword evidence="3" id="KW-0393">Immunoglobulin domain</keyword>
<keyword evidence="5" id="KW-1133">Transmembrane helix</keyword>
<dbReference type="PANTHER" id="PTHR24100:SF151">
    <property type="entry name" value="ICOS LIGAND"/>
    <property type="match status" value="1"/>
</dbReference>
<evidence type="ECO:0000256" key="2">
    <source>
        <dbReference type="ARBA" id="ARBA00023136"/>
    </source>
</evidence>
<feature type="domain" description="Ig-like" evidence="6">
    <location>
        <begin position="5"/>
        <end position="132"/>
    </location>
</feature>
<comment type="subcellular location">
    <subcellularLocation>
        <location evidence="1">Membrane</location>
    </subcellularLocation>
</comment>
<dbReference type="GO" id="GO:0050852">
    <property type="term" value="P:T cell receptor signaling pathway"/>
    <property type="evidence" value="ECO:0007669"/>
    <property type="project" value="TreeGrafter"/>
</dbReference>
<dbReference type="InterPro" id="IPR013106">
    <property type="entry name" value="Ig_V-set"/>
</dbReference>
<proteinExistence type="predicted"/>
<dbReference type="InterPro" id="IPR036179">
    <property type="entry name" value="Ig-like_dom_sf"/>
</dbReference>
<dbReference type="GO" id="GO:0009897">
    <property type="term" value="C:external side of plasma membrane"/>
    <property type="evidence" value="ECO:0007669"/>
    <property type="project" value="TreeGrafter"/>
</dbReference>
<reference evidence="7 8" key="1">
    <citation type="submission" date="2019-06" db="EMBL/GenBank/DDBJ databases">
        <title>A chromosome-scale genome assembly of the European perch, Perca fluviatilis.</title>
        <authorList>
            <person name="Roques C."/>
            <person name="Zahm M."/>
            <person name="Cabau C."/>
            <person name="Klopp C."/>
            <person name="Bouchez O."/>
            <person name="Donnadieu C."/>
            <person name="Kuhl H."/>
            <person name="Gislard M."/>
            <person name="Guendouz S."/>
            <person name="Journot L."/>
            <person name="Haffray P."/>
            <person name="Bestin A."/>
            <person name="Morvezen R."/>
            <person name="Feron R."/>
            <person name="Wen M."/>
            <person name="Jouanno E."/>
            <person name="Herpin A."/>
            <person name="Schartl M."/>
            <person name="Postlethwait J."/>
            <person name="Schaerlinger B."/>
            <person name="Chardard D."/>
            <person name="Lecocq T."/>
            <person name="Poncet C."/>
            <person name="Jaffrelo L."/>
            <person name="Lampietro C."/>
            <person name="Guiguen Y."/>
        </authorList>
    </citation>
    <scope>NUCLEOTIDE SEQUENCE [LARGE SCALE GENOMIC DNA]</scope>
    <source>
        <tissue evidence="7">Blood</tissue>
    </source>
</reference>
<keyword evidence="5" id="KW-0812">Transmembrane</keyword>
<dbReference type="SMART" id="SM00409">
    <property type="entry name" value="IG"/>
    <property type="match status" value="1"/>
</dbReference>
<evidence type="ECO:0000256" key="5">
    <source>
        <dbReference type="SAM" id="Phobius"/>
    </source>
</evidence>
<feature type="transmembrane region" description="Helical" evidence="5">
    <location>
        <begin position="158"/>
        <end position="180"/>
    </location>
</feature>
<dbReference type="GO" id="GO:0005102">
    <property type="term" value="F:signaling receptor binding"/>
    <property type="evidence" value="ECO:0007669"/>
    <property type="project" value="TreeGrafter"/>
</dbReference>
<dbReference type="InterPro" id="IPR050504">
    <property type="entry name" value="IgSF_BTN/MOG"/>
</dbReference>
<dbReference type="SUPFAM" id="SSF48726">
    <property type="entry name" value="Immunoglobulin"/>
    <property type="match status" value="1"/>
</dbReference>
<protein>
    <recommendedName>
        <fullName evidence="6">Ig-like domain-containing protein</fullName>
    </recommendedName>
</protein>
<name>A0A6A5EQH6_PERFL</name>
<keyword evidence="2 5" id="KW-0472">Membrane</keyword>
<dbReference type="InterPro" id="IPR003599">
    <property type="entry name" value="Ig_sub"/>
</dbReference>